<dbReference type="Pfam" id="PF02861">
    <property type="entry name" value="Clp_N"/>
    <property type="match status" value="1"/>
</dbReference>
<dbReference type="Gene3D" id="1.10.1780.10">
    <property type="entry name" value="Clp, N-terminal domain"/>
    <property type="match status" value="1"/>
</dbReference>
<dbReference type="InterPro" id="IPR044217">
    <property type="entry name" value="CLPT1/2"/>
</dbReference>
<organism evidence="2">
    <name type="scientific">marine sediment metagenome</name>
    <dbReference type="NCBI Taxonomy" id="412755"/>
    <lineage>
        <taxon>unclassified sequences</taxon>
        <taxon>metagenomes</taxon>
        <taxon>ecological metagenomes</taxon>
    </lineage>
</organism>
<feature type="domain" description="Clp R" evidence="1">
    <location>
        <begin position="2"/>
        <end position="147"/>
    </location>
</feature>
<dbReference type="PANTHER" id="PTHR47016:SF5">
    <property type="entry name" value="CLP DOMAIN SUPERFAMILY PROTEIN"/>
    <property type="match status" value="1"/>
</dbReference>
<sequence>MYERFTDRARKVLQLAQQEARRLNHEYIGTVHLLLGLISRKGDIGHGIIAIINSGVALDDIRREVEKLVLIAPAWSNWGKLPQTPRTKRVLTYAMEESRDLGHKYVGTEHLLLGLLRESGGIAGLLLINLGLELENVRQEVLNLLGTGEQTPPVSHGVYKQLIQRSMPEGLSSDEQGVWLNRYLQRRDDDDAGKRIQVERLERTIAELGEYARDLPGGSGRTAFEALVAAATSGRK</sequence>
<dbReference type="InterPro" id="IPR004176">
    <property type="entry name" value="Clp_R_N"/>
</dbReference>
<dbReference type="EMBL" id="LAZR01000400">
    <property type="protein sequence ID" value="KKN70604.1"/>
    <property type="molecule type" value="Genomic_DNA"/>
</dbReference>
<accession>A0A0F9SUN2</accession>
<dbReference type="InterPro" id="IPR036628">
    <property type="entry name" value="Clp_N_dom_sf"/>
</dbReference>
<evidence type="ECO:0000313" key="2">
    <source>
        <dbReference type="EMBL" id="KKN70604.1"/>
    </source>
</evidence>
<dbReference type="SUPFAM" id="SSF81923">
    <property type="entry name" value="Double Clp-N motif"/>
    <property type="match status" value="1"/>
</dbReference>
<dbReference type="PANTHER" id="PTHR47016">
    <property type="entry name" value="ATP-DEPENDENT CLP PROTEASE ATP-BINDING SUBUNIT CLPT1, CHLOROPLASTIC"/>
    <property type="match status" value="1"/>
</dbReference>
<reference evidence="2" key="1">
    <citation type="journal article" date="2015" name="Nature">
        <title>Complex archaea that bridge the gap between prokaryotes and eukaryotes.</title>
        <authorList>
            <person name="Spang A."/>
            <person name="Saw J.H."/>
            <person name="Jorgensen S.L."/>
            <person name="Zaremba-Niedzwiedzka K."/>
            <person name="Martijn J."/>
            <person name="Lind A.E."/>
            <person name="van Eijk R."/>
            <person name="Schleper C."/>
            <person name="Guy L."/>
            <person name="Ettema T.J."/>
        </authorList>
    </citation>
    <scope>NUCLEOTIDE SEQUENCE</scope>
</reference>
<dbReference type="PROSITE" id="PS51903">
    <property type="entry name" value="CLP_R"/>
    <property type="match status" value="1"/>
</dbReference>
<proteinExistence type="predicted"/>
<evidence type="ECO:0000259" key="1">
    <source>
        <dbReference type="PROSITE" id="PS51903"/>
    </source>
</evidence>
<dbReference type="AlphaFoldDB" id="A0A0F9SUN2"/>
<protein>
    <recommendedName>
        <fullName evidence="1">Clp R domain-containing protein</fullName>
    </recommendedName>
</protein>
<gene>
    <name evidence="2" type="ORF">LCGC14_0428770</name>
</gene>
<comment type="caution">
    <text evidence="2">The sequence shown here is derived from an EMBL/GenBank/DDBJ whole genome shotgun (WGS) entry which is preliminary data.</text>
</comment>
<name>A0A0F9SUN2_9ZZZZ</name>